<accession>A0ABW1KN56</accession>
<evidence type="ECO:0000313" key="2">
    <source>
        <dbReference type="EMBL" id="MFC6022389.1"/>
    </source>
</evidence>
<dbReference type="InterPro" id="IPR036852">
    <property type="entry name" value="Peptidase_S8/S53_dom_sf"/>
</dbReference>
<sequence length="53" mass="5333">MASPHVAGAAVLYLAGHPTAAQVQAAIVKNATAAAVRRPGLGMPNRLLHTGSF</sequence>
<dbReference type="EMBL" id="JBHSPR010000060">
    <property type="protein sequence ID" value="MFC6022389.1"/>
    <property type="molecule type" value="Genomic_DNA"/>
</dbReference>
<dbReference type="Gene3D" id="3.40.50.200">
    <property type="entry name" value="Peptidase S8/S53 domain"/>
    <property type="match status" value="1"/>
</dbReference>
<evidence type="ECO:0000256" key="1">
    <source>
        <dbReference type="PROSITE-ProRule" id="PRU01240"/>
    </source>
</evidence>
<comment type="similarity">
    <text evidence="1">Belongs to the peptidase S8 family.</text>
</comment>
<comment type="caution">
    <text evidence="2">The sequence shown here is derived from an EMBL/GenBank/DDBJ whole genome shotgun (WGS) entry which is preliminary data.</text>
</comment>
<comment type="caution">
    <text evidence="1">Lacks conserved residue(s) required for the propagation of feature annotation.</text>
</comment>
<gene>
    <name evidence="2" type="ORF">ACFP2T_40320</name>
</gene>
<dbReference type="PROSITE" id="PS51892">
    <property type="entry name" value="SUBTILASE"/>
    <property type="match status" value="1"/>
</dbReference>
<keyword evidence="3" id="KW-1185">Reference proteome</keyword>
<name>A0ABW1KN56_9ACTN</name>
<organism evidence="2 3">
    <name type="scientific">Plantactinospora solaniradicis</name>
    <dbReference type="NCBI Taxonomy" id="1723736"/>
    <lineage>
        <taxon>Bacteria</taxon>
        <taxon>Bacillati</taxon>
        <taxon>Actinomycetota</taxon>
        <taxon>Actinomycetes</taxon>
        <taxon>Micromonosporales</taxon>
        <taxon>Micromonosporaceae</taxon>
        <taxon>Plantactinospora</taxon>
    </lineage>
</organism>
<reference evidence="3" key="1">
    <citation type="journal article" date="2019" name="Int. J. Syst. Evol. Microbiol.">
        <title>The Global Catalogue of Microorganisms (GCM) 10K type strain sequencing project: providing services to taxonomists for standard genome sequencing and annotation.</title>
        <authorList>
            <consortium name="The Broad Institute Genomics Platform"/>
            <consortium name="The Broad Institute Genome Sequencing Center for Infectious Disease"/>
            <person name="Wu L."/>
            <person name="Ma J."/>
        </authorList>
    </citation>
    <scope>NUCLEOTIDE SEQUENCE [LARGE SCALE GENOMIC DNA]</scope>
    <source>
        <strain evidence="3">ZS-35-S2</strain>
    </source>
</reference>
<evidence type="ECO:0008006" key="4">
    <source>
        <dbReference type="Google" id="ProtNLM"/>
    </source>
</evidence>
<protein>
    <recommendedName>
        <fullName evidence="4">Peptidase S8/S53 domain-containing protein</fullName>
    </recommendedName>
</protein>
<evidence type="ECO:0000313" key="3">
    <source>
        <dbReference type="Proteomes" id="UP001596203"/>
    </source>
</evidence>
<dbReference type="SUPFAM" id="SSF52743">
    <property type="entry name" value="Subtilisin-like"/>
    <property type="match status" value="1"/>
</dbReference>
<dbReference type="RefSeq" id="WP_377431948.1">
    <property type="nucleotide sequence ID" value="NZ_JBHSPR010000060.1"/>
</dbReference>
<proteinExistence type="inferred from homology"/>
<dbReference type="Proteomes" id="UP001596203">
    <property type="component" value="Unassembled WGS sequence"/>
</dbReference>